<evidence type="ECO:0000256" key="1">
    <source>
        <dbReference type="ARBA" id="ARBA00004945"/>
    </source>
</evidence>
<organism evidence="7 8">
    <name type="scientific">Glaciibacter psychrotolerans</name>
    <dbReference type="NCBI Taxonomy" id="670054"/>
    <lineage>
        <taxon>Bacteria</taxon>
        <taxon>Bacillati</taxon>
        <taxon>Actinomycetota</taxon>
        <taxon>Actinomycetes</taxon>
        <taxon>Micrococcales</taxon>
        <taxon>Microbacteriaceae</taxon>
        <taxon>Glaciibacter</taxon>
    </lineage>
</organism>
<evidence type="ECO:0000256" key="5">
    <source>
        <dbReference type="ARBA" id="ARBA00023167"/>
    </source>
</evidence>
<gene>
    <name evidence="7" type="ORF">HNR05_002368</name>
</gene>
<dbReference type="InterPro" id="IPR010049">
    <property type="entry name" value="MTA_SAH_Nsdase"/>
</dbReference>
<sequence length="247" mass="25277">MSAPELAILAAMDDELAPFIERAENVGPARQVGNAVHRDAVLGGRPVVLVQTGIGLVNAAGAATAVILKAQRDGGVSLIISAGTAGGLGAEVRVGDVVVGTDYINVDADARAFGYVLGQVPRMPASYPAAHYLTDAVFSAPRPRTGAVHQGLIVSSYGFVTQERATRITGDFPGALATDMESSAIAQTCHVYGVPFLSIRGISDLCGPAANDDFLDQVDDAATQSATMVLSAIDALLLSVARADTSA</sequence>
<dbReference type="GO" id="GO:0019284">
    <property type="term" value="P:L-methionine salvage from S-adenosylmethionine"/>
    <property type="evidence" value="ECO:0007669"/>
    <property type="project" value="TreeGrafter"/>
</dbReference>
<keyword evidence="5" id="KW-0486">Methionine biosynthesis</keyword>
<evidence type="ECO:0000259" key="6">
    <source>
        <dbReference type="Pfam" id="PF01048"/>
    </source>
</evidence>
<dbReference type="EMBL" id="JACCFM010000001">
    <property type="protein sequence ID" value="NYJ20577.1"/>
    <property type="molecule type" value="Genomic_DNA"/>
</dbReference>
<evidence type="ECO:0000256" key="3">
    <source>
        <dbReference type="ARBA" id="ARBA00022605"/>
    </source>
</evidence>
<dbReference type="RefSeq" id="WP_343062564.1">
    <property type="nucleotide sequence ID" value="NZ_JACCFM010000001.1"/>
</dbReference>
<evidence type="ECO:0000313" key="7">
    <source>
        <dbReference type="EMBL" id="NYJ20577.1"/>
    </source>
</evidence>
<dbReference type="GO" id="GO:0009164">
    <property type="term" value="P:nucleoside catabolic process"/>
    <property type="evidence" value="ECO:0007669"/>
    <property type="project" value="InterPro"/>
</dbReference>
<dbReference type="NCBIfam" id="NF004079">
    <property type="entry name" value="PRK05584.1"/>
    <property type="match status" value="1"/>
</dbReference>
<dbReference type="CDD" id="cd09008">
    <property type="entry name" value="MTAN"/>
    <property type="match status" value="1"/>
</dbReference>
<keyword evidence="8" id="KW-1185">Reference proteome</keyword>
<dbReference type="Gene3D" id="3.40.50.1580">
    <property type="entry name" value="Nucleoside phosphorylase domain"/>
    <property type="match status" value="1"/>
</dbReference>
<keyword evidence="3" id="KW-0028">Amino-acid biosynthesis</keyword>
<dbReference type="GO" id="GO:0008782">
    <property type="term" value="F:adenosylhomocysteine nucleosidase activity"/>
    <property type="evidence" value="ECO:0007669"/>
    <property type="project" value="UniProtKB-EC"/>
</dbReference>
<reference evidence="7 8" key="1">
    <citation type="submission" date="2020-07" db="EMBL/GenBank/DDBJ databases">
        <title>Sequencing the genomes of 1000 actinobacteria strains.</title>
        <authorList>
            <person name="Klenk H.-P."/>
        </authorList>
    </citation>
    <scope>NUCLEOTIDE SEQUENCE [LARGE SCALE GENOMIC DNA]</scope>
    <source>
        <strain evidence="7 8">LI1</strain>
    </source>
</reference>
<dbReference type="InterPro" id="IPR035994">
    <property type="entry name" value="Nucleoside_phosphorylase_sf"/>
</dbReference>
<keyword evidence="4 7" id="KW-0378">Hydrolase</keyword>
<dbReference type="GO" id="GO:0005829">
    <property type="term" value="C:cytosol"/>
    <property type="evidence" value="ECO:0007669"/>
    <property type="project" value="TreeGrafter"/>
</dbReference>
<dbReference type="SUPFAM" id="SSF53167">
    <property type="entry name" value="Purine and uridine phosphorylases"/>
    <property type="match status" value="1"/>
</dbReference>
<evidence type="ECO:0000256" key="4">
    <source>
        <dbReference type="ARBA" id="ARBA00022801"/>
    </source>
</evidence>
<feature type="domain" description="Nucleoside phosphorylase" evidence="6">
    <location>
        <begin position="6"/>
        <end position="233"/>
    </location>
</feature>
<dbReference type="EC" id="3.2.2.9" evidence="2"/>
<proteinExistence type="predicted"/>
<dbReference type="PANTHER" id="PTHR46832">
    <property type="entry name" value="5'-METHYLTHIOADENOSINE/S-ADENOSYLHOMOCYSTEINE NUCLEOSIDASE"/>
    <property type="match status" value="1"/>
</dbReference>
<dbReference type="Pfam" id="PF01048">
    <property type="entry name" value="PNP_UDP_1"/>
    <property type="match status" value="1"/>
</dbReference>
<name>A0A7Z0EF90_9MICO</name>
<protein>
    <recommendedName>
        <fullName evidence="2">adenosylhomocysteine nucleosidase</fullName>
        <ecNumber evidence="2">3.2.2.9</ecNumber>
    </recommendedName>
</protein>
<dbReference type="GO" id="GO:0008930">
    <property type="term" value="F:methylthioadenosine nucleosidase activity"/>
    <property type="evidence" value="ECO:0007669"/>
    <property type="project" value="InterPro"/>
</dbReference>
<evidence type="ECO:0000313" key="8">
    <source>
        <dbReference type="Proteomes" id="UP000537260"/>
    </source>
</evidence>
<dbReference type="Proteomes" id="UP000537260">
    <property type="component" value="Unassembled WGS sequence"/>
</dbReference>
<evidence type="ECO:0000256" key="2">
    <source>
        <dbReference type="ARBA" id="ARBA00011974"/>
    </source>
</evidence>
<dbReference type="GO" id="GO:0019509">
    <property type="term" value="P:L-methionine salvage from methylthioadenosine"/>
    <property type="evidence" value="ECO:0007669"/>
    <property type="project" value="UniProtKB-UniPathway"/>
</dbReference>
<accession>A0A7Z0EF90</accession>
<dbReference type="PANTHER" id="PTHR46832:SF1">
    <property type="entry name" value="5'-METHYLTHIOADENOSINE_S-ADENOSYLHOMOCYSTEINE NUCLEOSIDASE"/>
    <property type="match status" value="1"/>
</dbReference>
<keyword evidence="7" id="KW-0326">Glycosidase</keyword>
<comment type="pathway">
    <text evidence="1">Amino-acid biosynthesis; L-methionine biosynthesis via salvage pathway; S-methyl-5-thio-alpha-D-ribose 1-phosphate from S-methyl-5'-thioadenosine (hydrolase route): step 1/2.</text>
</comment>
<dbReference type="NCBIfam" id="TIGR01704">
    <property type="entry name" value="MTA_SAH-Nsdase"/>
    <property type="match status" value="1"/>
</dbReference>
<dbReference type="UniPathway" id="UPA00904">
    <property type="reaction ID" value="UER00871"/>
</dbReference>
<dbReference type="AlphaFoldDB" id="A0A7Z0EF90"/>
<comment type="caution">
    <text evidence="7">The sequence shown here is derived from an EMBL/GenBank/DDBJ whole genome shotgun (WGS) entry which is preliminary data.</text>
</comment>
<dbReference type="InterPro" id="IPR000845">
    <property type="entry name" value="Nucleoside_phosphorylase_d"/>
</dbReference>